<comment type="subcellular location">
    <subcellularLocation>
        <location evidence="1">Membrane</location>
        <topology evidence="1">Multi-pass membrane protein</topology>
    </subcellularLocation>
</comment>
<dbReference type="RefSeq" id="WP_151668115.1">
    <property type="nucleotide sequence ID" value="NZ_WBVO01000011.1"/>
</dbReference>
<feature type="transmembrane region" description="Helical" evidence="5">
    <location>
        <begin position="192"/>
        <end position="212"/>
    </location>
</feature>
<feature type="transmembrane region" description="Helical" evidence="5">
    <location>
        <begin position="160"/>
        <end position="180"/>
    </location>
</feature>
<dbReference type="GO" id="GO:0004252">
    <property type="term" value="F:serine-type endopeptidase activity"/>
    <property type="evidence" value="ECO:0007669"/>
    <property type="project" value="InterPro"/>
</dbReference>
<dbReference type="Gene3D" id="1.20.1540.10">
    <property type="entry name" value="Rhomboid-like"/>
    <property type="match status" value="1"/>
</dbReference>
<dbReference type="Proteomes" id="UP000468650">
    <property type="component" value="Unassembled WGS sequence"/>
</dbReference>
<keyword evidence="3 5" id="KW-1133">Transmembrane helix</keyword>
<dbReference type="AlphaFoldDB" id="A0A6N6RG09"/>
<feature type="transmembrane region" description="Helical" evidence="5">
    <location>
        <begin position="130"/>
        <end position="153"/>
    </location>
</feature>
<feature type="domain" description="Peptidase S54 rhomboid" evidence="6">
    <location>
        <begin position="56"/>
        <end position="211"/>
    </location>
</feature>
<feature type="transmembrane region" description="Helical" evidence="5">
    <location>
        <begin position="97"/>
        <end position="118"/>
    </location>
</feature>
<evidence type="ECO:0000256" key="5">
    <source>
        <dbReference type="SAM" id="Phobius"/>
    </source>
</evidence>
<proteinExistence type="predicted"/>
<feature type="transmembrane region" description="Helical" evidence="5">
    <location>
        <begin position="56"/>
        <end position="85"/>
    </location>
</feature>
<accession>A0A6N6RG09</accession>
<dbReference type="InterPro" id="IPR022764">
    <property type="entry name" value="Peptidase_S54_rhomboid_dom"/>
</dbReference>
<dbReference type="EMBL" id="WBVO01000011">
    <property type="protein sequence ID" value="KAB2807309.1"/>
    <property type="molecule type" value="Genomic_DNA"/>
</dbReference>
<dbReference type="PANTHER" id="PTHR43066:SF11">
    <property type="entry name" value="PEPTIDASE S54 RHOMBOID DOMAIN-CONTAINING PROTEIN"/>
    <property type="match status" value="1"/>
</dbReference>
<keyword evidence="7" id="KW-0378">Hydrolase</keyword>
<dbReference type="SUPFAM" id="SSF144091">
    <property type="entry name" value="Rhomboid-like"/>
    <property type="match status" value="1"/>
</dbReference>
<dbReference type="PANTHER" id="PTHR43066">
    <property type="entry name" value="RHOMBOID-RELATED PROTEIN"/>
    <property type="match status" value="1"/>
</dbReference>
<dbReference type="InterPro" id="IPR035952">
    <property type="entry name" value="Rhomboid-like_sf"/>
</dbReference>
<evidence type="ECO:0000256" key="1">
    <source>
        <dbReference type="ARBA" id="ARBA00004141"/>
    </source>
</evidence>
<reference evidence="7 8" key="1">
    <citation type="submission" date="2019-09" db="EMBL/GenBank/DDBJ databases">
        <title>Genomes of family Cryomorphaceae.</title>
        <authorList>
            <person name="Bowman J.P."/>
        </authorList>
    </citation>
    <scope>NUCLEOTIDE SEQUENCE [LARGE SCALE GENOMIC DNA]</scope>
    <source>
        <strain evidence="7 8">LMG 25704</strain>
    </source>
</reference>
<evidence type="ECO:0000256" key="4">
    <source>
        <dbReference type="ARBA" id="ARBA00023136"/>
    </source>
</evidence>
<dbReference type="GO" id="GO:0016020">
    <property type="term" value="C:membrane"/>
    <property type="evidence" value="ECO:0007669"/>
    <property type="project" value="UniProtKB-SubCell"/>
</dbReference>
<feature type="transmembrane region" description="Helical" evidence="5">
    <location>
        <begin position="14"/>
        <end position="36"/>
    </location>
</feature>
<dbReference type="Pfam" id="PF01694">
    <property type="entry name" value="Rhomboid"/>
    <property type="match status" value="1"/>
</dbReference>
<keyword evidence="4 5" id="KW-0472">Membrane</keyword>
<dbReference type="GO" id="GO:0006508">
    <property type="term" value="P:proteolysis"/>
    <property type="evidence" value="ECO:0007669"/>
    <property type="project" value="UniProtKB-KW"/>
</dbReference>
<organism evidence="7 8">
    <name type="scientific">Phaeocystidibacter luteus</name>
    <dbReference type="NCBI Taxonomy" id="911197"/>
    <lineage>
        <taxon>Bacteria</taxon>
        <taxon>Pseudomonadati</taxon>
        <taxon>Bacteroidota</taxon>
        <taxon>Flavobacteriia</taxon>
        <taxon>Flavobacteriales</taxon>
        <taxon>Phaeocystidibacteraceae</taxon>
        <taxon>Phaeocystidibacter</taxon>
    </lineage>
</organism>
<evidence type="ECO:0000256" key="3">
    <source>
        <dbReference type="ARBA" id="ARBA00022989"/>
    </source>
</evidence>
<keyword evidence="8" id="KW-1185">Reference proteome</keyword>
<gene>
    <name evidence="7" type="ORF">F8C67_12075</name>
</gene>
<evidence type="ECO:0000256" key="2">
    <source>
        <dbReference type="ARBA" id="ARBA00022692"/>
    </source>
</evidence>
<name>A0A6N6RG09_9FLAO</name>
<dbReference type="OrthoDB" id="9807874at2"/>
<keyword evidence="7" id="KW-0645">Protease</keyword>
<protein>
    <submittedName>
        <fullName evidence="7">Rhomboid family intramembrane serine protease</fullName>
    </submittedName>
</protein>
<evidence type="ECO:0000313" key="7">
    <source>
        <dbReference type="EMBL" id="KAB2807309.1"/>
    </source>
</evidence>
<keyword evidence="2 5" id="KW-0812">Transmembrane</keyword>
<evidence type="ECO:0000313" key="8">
    <source>
        <dbReference type="Proteomes" id="UP000468650"/>
    </source>
</evidence>
<sequence length="219" mass="25198">MNYRPSGFNFLPPVIKNLIIINVLFFVATFALGNSMNYNLVEILGLHYFENPSFGVWQIITHMFMHSPVGFGHIFLNMLVLWMFGTRLENQWGSKRFLNFYLLCGLGAAALHMGVLWYEFNYGATEMVRAVAYHTNAVGASGAIYGILLAYGMTYPNEPIYLYFLFPIRAKYFVSIIAIIELFNGVTNPGSTVAHFAHLGGMLFGYFIIRYWRRQQFRY</sequence>
<comment type="caution">
    <text evidence="7">The sequence shown here is derived from an EMBL/GenBank/DDBJ whole genome shotgun (WGS) entry which is preliminary data.</text>
</comment>
<evidence type="ECO:0000259" key="6">
    <source>
        <dbReference type="Pfam" id="PF01694"/>
    </source>
</evidence>